<evidence type="ECO:0000313" key="2">
    <source>
        <dbReference type="Proteomes" id="UP000025047"/>
    </source>
</evidence>
<dbReference type="PATRIC" id="fig|1122180.6.peg.1825"/>
<dbReference type="Proteomes" id="UP000025047">
    <property type="component" value="Unassembled WGS sequence"/>
</dbReference>
<protein>
    <submittedName>
        <fullName evidence="1">Uncharacterized protein</fullName>
    </submittedName>
</protein>
<name>A0A017HD99_9RHOB</name>
<organism evidence="1 2">
    <name type="scientific">Limimaricola hongkongensis DSM 17492</name>
    <dbReference type="NCBI Taxonomy" id="1122180"/>
    <lineage>
        <taxon>Bacteria</taxon>
        <taxon>Pseudomonadati</taxon>
        <taxon>Pseudomonadota</taxon>
        <taxon>Alphaproteobacteria</taxon>
        <taxon>Rhodobacterales</taxon>
        <taxon>Paracoccaceae</taxon>
        <taxon>Limimaricola</taxon>
    </lineage>
</organism>
<dbReference type="EMBL" id="APGJ01000006">
    <property type="protein sequence ID" value="EYD71774.1"/>
    <property type="molecule type" value="Genomic_DNA"/>
</dbReference>
<accession>A0A017HD99</accession>
<evidence type="ECO:0000313" key="1">
    <source>
        <dbReference type="EMBL" id="EYD71774.1"/>
    </source>
</evidence>
<sequence>MVHIRTENGVWRTGGRGYTWAGKPDAWVLPFEEAVKRISHCGPEKHGAFILAEPDTPRRPEDDTIKALEADAALHKRAAEECL</sequence>
<keyword evidence="2" id="KW-1185">Reference proteome</keyword>
<proteinExistence type="predicted"/>
<dbReference type="HOGENOM" id="CLU_2538542_0_0_5"/>
<reference evidence="1 2" key="1">
    <citation type="submission" date="2013-03" db="EMBL/GenBank/DDBJ databases">
        <authorList>
            <person name="Fiebig A."/>
            <person name="Goeker M."/>
            <person name="Klenk H.-P.P."/>
        </authorList>
    </citation>
    <scope>NUCLEOTIDE SEQUENCE [LARGE SCALE GENOMIC DNA]</scope>
    <source>
        <strain evidence="1 2">DSM 17492</strain>
    </source>
</reference>
<dbReference type="AlphaFoldDB" id="A0A017HD99"/>
<comment type="caution">
    <text evidence="1">The sequence shown here is derived from an EMBL/GenBank/DDBJ whole genome shotgun (WGS) entry which is preliminary data.</text>
</comment>
<gene>
    <name evidence="1" type="ORF">Lokhon_01844</name>
</gene>
<dbReference type="STRING" id="1122180.Lokhon_01844"/>